<dbReference type="EMBL" id="QVTE01000057">
    <property type="protein sequence ID" value="RFU64302.1"/>
    <property type="molecule type" value="Genomic_DNA"/>
</dbReference>
<sequence length="111" mass="12249">MKRLALFLTIVFISYIIYVDVTKGTLPGAATETAATEEVNTRPSEAGELAEIPFKKIKIQPGDTLLSLVEKNKNGSSIDIQTIIKDFQLLNNGLKPEEMKSGSTYKVPSYR</sequence>
<protein>
    <recommendedName>
        <fullName evidence="1">LysM domain-containing protein</fullName>
    </recommendedName>
</protein>
<dbReference type="AlphaFoldDB" id="A0A372LEL1"/>
<dbReference type="InterPro" id="IPR018392">
    <property type="entry name" value="LysM"/>
</dbReference>
<reference evidence="2 3" key="1">
    <citation type="submission" date="2018-08" db="EMBL/GenBank/DDBJ databases">
        <title>Bacillus chawlae sp. nov., Bacillus glennii sp. nov., and Bacillus saganii sp. nov. Isolated from the Vehicle Assembly Building at Kennedy Space Center where the Viking Spacecraft were Assembled.</title>
        <authorList>
            <person name="Seuylemezian A."/>
            <person name="Vaishampayan P."/>
        </authorList>
    </citation>
    <scope>NUCLEOTIDE SEQUENCE [LARGE SCALE GENOMIC DNA]</scope>
    <source>
        <strain evidence="2 3">V47-23a</strain>
    </source>
</reference>
<evidence type="ECO:0000259" key="1">
    <source>
        <dbReference type="PROSITE" id="PS51782"/>
    </source>
</evidence>
<dbReference type="Proteomes" id="UP000264541">
    <property type="component" value="Unassembled WGS sequence"/>
</dbReference>
<organism evidence="2 3">
    <name type="scientific">Peribacillus saganii</name>
    <dbReference type="NCBI Taxonomy" id="2303992"/>
    <lineage>
        <taxon>Bacteria</taxon>
        <taxon>Bacillati</taxon>
        <taxon>Bacillota</taxon>
        <taxon>Bacilli</taxon>
        <taxon>Bacillales</taxon>
        <taxon>Bacillaceae</taxon>
        <taxon>Peribacillus</taxon>
    </lineage>
</organism>
<feature type="domain" description="LysM" evidence="1">
    <location>
        <begin position="55"/>
        <end position="107"/>
    </location>
</feature>
<dbReference type="OrthoDB" id="2691912at2"/>
<accession>A0A372LEL1</accession>
<evidence type="ECO:0000313" key="2">
    <source>
        <dbReference type="EMBL" id="RFU64302.1"/>
    </source>
</evidence>
<proteinExistence type="predicted"/>
<dbReference type="PROSITE" id="PS51782">
    <property type="entry name" value="LYSM"/>
    <property type="match status" value="1"/>
</dbReference>
<evidence type="ECO:0000313" key="3">
    <source>
        <dbReference type="Proteomes" id="UP000264541"/>
    </source>
</evidence>
<keyword evidence="3" id="KW-1185">Reference proteome</keyword>
<dbReference type="RefSeq" id="WP_117328319.1">
    <property type="nucleotide sequence ID" value="NZ_QVTE01000057.1"/>
</dbReference>
<name>A0A372LEL1_9BACI</name>
<gene>
    <name evidence="2" type="ORF">D0469_19055</name>
</gene>
<comment type="caution">
    <text evidence="2">The sequence shown here is derived from an EMBL/GenBank/DDBJ whole genome shotgun (WGS) entry which is preliminary data.</text>
</comment>